<dbReference type="AlphaFoldDB" id="A0A809SCZ6"/>
<sequence>MILQDERKLPVRSPLITVGGVKVKLECVQPTGSIKDRIATYILDESERLGLLRKGMRIVEATSGNTGIALAYHGTRKGYPVTIVMPEHMTDERKATILSLGAELVLCSKEGGFLEAAAIRDEMASTLPGIFNPDQFANPLNAEAHRIGTGAELIEQAGHPFDAFVAGVGTGGTLIGVAQALREQNPNTRIVAVEPAEAAVMSGGPNGPHGIYGIGDGFLPDLASDGKGGLHPLIDEVQVVSTAEASEAAQHLASTFGICVGISSGANFVAAQRLRERFENVATVFADGASKYTSCGLKESALAACPYSDDCKQSVLFQINDW</sequence>
<evidence type="ECO:0000256" key="2">
    <source>
        <dbReference type="ARBA" id="ARBA00007103"/>
    </source>
</evidence>
<dbReference type="KEGG" id="npy:NPRO_02390"/>
<dbReference type="PANTHER" id="PTHR10314">
    <property type="entry name" value="CYSTATHIONINE BETA-SYNTHASE"/>
    <property type="match status" value="1"/>
</dbReference>
<dbReference type="FunFam" id="3.40.50.1100:FF:000003">
    <property type="entry name" value="Cystathionine beta-synthase"/>
    <property type="match status" value="1"/>
</dbReference>
<organism evidence="5 6">
    <name type="scientific">Candidatus Nitrosymbiomonas proteolyticus</name>
    <dbReference type="NCBI Taxonomy" id="2608984"/>
    <lineage>
        <taxon>Bacteria</taxon>
        <taxon>Bacillati</taxon>
        <taxon>Armatimonadota</taxon>
        <taxon>Armatimonadota incertae sedis</taxon>
        <taxon>Candidatus Nitrosymbiomonas</taxon>
    </lineage>
</organism>
<dbReference type="SUPFAM" id="SSF53686">
    <property type="entry name" value="Tryptophan synthase beta subunit-like PLP-dependent enzymes"/>
    <property type="match status" value="1"/>
</dbReference>
<accession>A0A809SCZ6</accession>
<comment type="cofactor">
    <cofactor evidence="1">
        <name>pyridoxal 5'-phosphate</name>
        <dbReference type="ChEBI" id="CHEBI:597326"/>
    </cofactor>
</comment>
<dbReference type="Proteomes" id="UP000662873">
    <property type="component" value="Chromosome"/>
</dbReference>
<name>A0A809SCZ6_9BACT</name>
<evidence type="ECO:0000256" key="3">
    <source>
        <dbReference type="ARBA" id="ARBA00022898"/>
    </source>
</evidence>
<evidence type="ECO:0000313" key="6">
    <source>
        <dbReference type="Proteomes" id="UP000662873"/>
    </source>
</evidence>
<dbReference type="InterPro" id="IPR001926">
    <property type="entry name" value="TrpB-like_PALP"/>
</dbReference>
<comment type="similarity">
    <text evidence="2">Belongs to the cysteine synthase/cystathionine beta-synthase family.</text>
</comment>
<dbReference type="Pfam" id="PF00291">
    <property type="entry name" value="PALP"/>
    <property type="match status" value="1"/>
</dbReference>
<dbReference type="GO" id="GO:0016765">
    <property type="term" value="F:transferase activity, transferring alkyl or aryl (other than methyl) groups"/>
    <property type="evidence" value="ECO:0007669"/>
    <property type="project" value="UniProtKB-ARBA"/>
</dbReference>
<dbReference type="GO" id="GO:0006535">
    <property type="term" value="P:cysteine biosynthetic process from serine"/>
    <property type="evidence" value="ECO:0007669"/>
    <property type="project" value="InterPro"/>
</dbReference>
<evidence type="ECO:0000259" key="4">
    <source>
        <dbReference type="Pfam" id="PF00291"/>
    </source>
</evidence>
<dbReference type="InterPro" id="IPR001216">
    <property type="entry name" value="P-phosphate_BS"/>
</dbReference>
<dbReference type="InterPro" id="IPR036052">
    <property type="entry name" value="TrpB-like_PALP_sf"/>
</dbReference>
<evidence type="ECO:0000313" key="5">
    <source>
        <dbReference type="EMBL" id="BBO22644.1"/>
    </source>
</evidence>
<feature type="domain" description="Tryptophan synthase beta chain-like PALP" evidence="4">
    <location>
        <begin position="19"/>
        <end position="283"/>
    </location>
</feature>
<keyword evidence="3" id="KW-0663">Pyridoxal phosphate</keyword>
<reference evidence="5" key="1">
    <citation type="journal article" name="DNA Res.">
        <title>The physiological potential of anammox bacteria as revealed by their core genome structure.</title>
        <authorList>
            <person name="Okubo T."/>
            <person name="Toyoda A."/>
            <person name="Fukuhara K."/>
            <person name="Uchiyama I."/>
            <person name="Harigaya Y."/>
            <person name="Kuroiwa M."/>
            <person name="Suzuki T."/>
            <person name="Murakami Y."/>
            <person name="Suwa Y."/>
            <person name="Takami H."/>
        </authorList>
    </citation>
    <scope>NUCLEOTIDE SEQUENCE</scope>
    <source>
        <strain evidence="5">317325-2</strain>
    </source>
</reference>
<dbReference type="PROSITE" id="PS00901">
    <property type="entry name" value="CYS_SYNTHASE"/>
    <property type="match status" value="1"/>
</dbReference>
<dbReference type="CDD" id="cd01561">
    <property type="entry name" value="CBS_like"/>
    <property type="match status" value="1"/>
</dbReference>
<protein>
    <submittedName>
        <fullName evidence="5">Cysteine synthase A</fullName>
    </submittedName>
</protein>
<dbReference type="EMBL" id="AP021858">
    <property type="protein sequence ID" value="BBO22644.1"/>
    <property type="molecule type" value="Genomic_DNA"/>
</dbReference>
<dbReference type="Gene3D" id="3.40.50.1100">
    <property type="match status" value="2"/>
</dbReference>
<dbReference type="InterPro" id="IPR050214">
    <property type="entry name" value="Cys_Synth/Cystath_Beta-Synth"/>
</dbReference>
<proteinExistence type="inferred from homology"/>
<evidence type="ECO:0000256" key="1">
    <source>
        <dbReference type="ARBA" id="ARBA00001933"/>
    </source>
</evidence>
<gene>
    <name evidence="5" type="ORF">NPRO_02390</name>
</gene>